<dbReference type="GO" id="GO:0046961">
    <property type="term" value="F:proton-transporting ATPase activity, rotational mechanism"/>
    <property type="evidence" value="ECO:0007669"/>
    <property type="project" value="InterPro"/>
</dbReference>
<organism evidence="5 6">
    <name type="scientific">Chloropicon roscoffensis</name>
    <dbReference type="NCBI Taxonomy" id="1461544"/>
    <lineage>
        <taxon>Eukaryota</taxon>
        <taxon>Viridiplantae</taxon>
        <taxon>Chlorophyta</taxon>
        <taxon>Chloropicophyceae</taxon>
        <taxon>Chloropicales</taxon>
        <taxon>Chloropicaceae</taxon>
        <taxon>Chloropicon</taxon>
    </lineage>
</organism>
<dbReference type="Pfam" id="PF01813">
    <property type="entry name" value="ATP-synt_D"/>
    <property type="match status" value="1"/>
</dbReference>
<keyword evidence="6" id="KW-1185">Reference proteome</keyword>
<protein>
    <submittedName>
        <fullName evidence="5">Subunit D of vacuolar ATP synthase</fullName>
    </submittedName>
</protein>
<name>A0AAX4PIP9_9CHLO</name>
<dbReference type="Gene3D" id="1.10.287.3240">
    <property type="match status" value="1"/>
</dbReference>
<evidence type="ECO:0000313" key="6">
    <source>
        <dbReference type="Proteomes" id="UP001472866"/>
    </source>
</evidence>
<keyword evidence="2" id="KW-0813">Transport</keyword>
<dbReference type="HAMAP" id="MF_00271">
    <property type="entry name" value="ATP_synth_D_arch"/>
    <property type="match status" value="1"/>
</dbReference>
<accession>A0AAX4PIP9</accession>
<gene>
    <name evidence="5" type="ORF">HKI87_13g75440</name>
</gene>
<evidence type="ECO:0000256" key="1">
    <source>
        <dbReference type="ARBA" id="ARBA00005850"/>
    </source>
</evidence>
<evidence type="ECO:0000256" key="4">
    <source>
        <dbReference type="SAM" id="MobiDB-lite"/>
    </source>
</evidence>
<proteinExistence type="inferred from homology"/>
<dbReference type="InterPro" id="IPR002699">
    <property type="entry name" value="V_ATPase_D"/>
</dbReference>
<evidence type="ECO:0000256" key="2">
    <source>
        <dbReference type="ARBA" id="ARBA00022448"/>
    </source>
</evidence>
<dbReference type="EMBL" id="CP151513">
    <property type="protein sequence ID" value="WZN65981.1"/>
    <property type="molecule type" value="Genomic_DNA"/>
</dbReference>
<comment type="similarity">
    <text evidence="1">Belongs to the V-ATPase D subunit family.</text>
</comment>
<evidence type="ECO:0000313" key="5">
    <source>
        <dbReference type="EMBL" id="WZN65981.1"/>
    </source>
</evidence>
<reference evidence="5 6" key="1">
    <citation type="submission" date="2024-03" db="EMBL/GenBank/DDBJ databases">
        <title>Complete genome sequence of the green alga Chloropicon roscoffensis RCC1871.</title>
        <authorList>
            <person name="Lemieux C."/>
            <person name="Pombert J.-F."/>
            <person name="Otis C."/>
            <person name="Turmel M."/>
        </authorList>
    </citation>
    <scope>NUCLEOTIDE SEQUENCE [LARGE SCALE GENOMIC DNA]</scope>
    <source>
        <strain evidence="5 6">RCC1871</strain>
    </source>
</reference>
<keyword evidence="3" id="KW-0406">Ion transport</keyword>
<dbReference type="PANTHER" id="PTHR11671">
    <property type="entry name" value="V-TYPE ATP SYNTHASE SUBUNIT D"/>
    <property type="match status" value="1"/>
</dbReference>
<feature type="compositionally biased region" description="Basic and acidic residues" evidence="4">
    <location>
        <begin position="215"/>
        <end position="227"/>
    </location>
</feature>
<dbReference type="AlphaFoldDB" id="A0AAX4PIP9"/>
<dbReference type="NCBIfam" id="TIGR00309">
    <property type="entry name" value="V_ATPase_subD"/>
    <property type="match status" value="1"/>
</dbReference>
<sequence length="265" mass="29090">MSGAGNRYVVVPTVTVLAVIKNRLGGAKKGHQLLKKKADALNMRFRQILRRILETKEKMGVSLRESNFALTEAKYTAGDSVKHTIVDSVKEASVRVAARQDNVAGVKVPVFERNDLAGSQEKNTELFGLSKGGQKVSGAKESFQRTVDLMIELASLQCAFVTLDEAIKTTNRRVNALEYTIIPKLENTILYIKGELDELEREEFFRLKKIQTKKQEAKERQEKEDAAKAAAQQNGGAPLVDPFAMAAAAPDLLSGVGQADADLIF</sequence>
<dbReference type="Proteomes" id="UP001472866">
    <property type="component" value="Chromosome 13"/>
</dbReference>
<feature type="region of interest" description="Disordered" evidence="4">
    <location>
        <begin position="215"/>
        <end position="234"/>
    </location>
</feature>
<evidence type="ECO:0000256" key="3">
    <source>
        <dbReference type="ARBA" id="ARBA00023065"/>
    </source>
</evidence>